<gene>
    <name evidence="1" type="ORF">D1632_09735</name>
</gene>
<dbReference type="EMBL" id="QWIV01000013">
    <property type="protein sequence ID" value="RMZ59877.1"/>
    <property type="molecule type" value="Genomic_DNA"/>
</dbReference>
<organism evidence="1 2">
    <name type="scientific">Chryseobacterium nematophagum</name>
    <dbReference type="NCBI Taxonomy" id="2305228"/>
    <lineage>
        <taxon>Bacteria</taxon>
        <taxon>Pseudomonadati</taxon>
        <taxon>Bacteroidota</taxon>
        <taxon>Flavobacteriia</taxon>
        <taxon>Flavobacteriales</taxon>
        <taxon>Weeksellaceae</taxon>
        <taxon>Chryseobacterium group</taxon>
        <taxon>Chryseobacterium</taxon>
    </lineage>
</organism>
<dbReference type="AlphaFoldDB" id="A0A3M7LBG3"/>
<dbReference type="Proteomes" id="UP000267524">
    <property type="component" value="Unassembled WGS sequence"/>
</dbReference>
<evidence type="ECO:0000313" key="1">
    <source>
        <dbReference type="EMBL" id="RMZ59877.1"/>
    </source>
</evidence>
<keyword evidence="2" id="KW-1185">Reference proteome</keyword>
<name>A0A3M7LBG3_9FLAO</name>
<reference evidence="1 2" key="1">
    <citation type="submission" date="2018-08" db="EMBL/GenBank/DDBJ databases">
        <title>Chryseobacterium nematophagum: a novel matrix digesting pathogen of nematodes.</title>
        <authorList>
            <person name="Page A."/>
            <person name="Roberts M."/>
            <person name="Felix M.-A."/>
            <person name="Weir W."/>
        </authorList>
    </citation>
    <scope>NUCLEOTIDE SEQUENCE [LARGE SCALE GENOMIC DNA]</scope>
    <source>
        <strain evidence="1 2">JUb275</strain>
    </source>
</reference>
<sequence length="64" mass="7556">MLPLIILAAILVFLLFIIETSEIIIDFIGIVAEFLSQKMWGIYLKFSYPLFKNFKQCFLKRIIK</sequence>
<evidence type="ECO:0000313" key="2">
    <source>
        <dbReference type="Proteomes" id="UP000267524"/>
    </source>
</evidence>
<protein>
    <submittedName>
        <fullName evidence="1">Uncharacterized protein</fullName>
    </submittedName>
</protein>
<accession>A0A3M7LBG3</accession>
<comment type="caution">
    <text evidence="1">The sequence shown here is derived from an EMBL/GenBank/DDBJ whole genome shotgun (WGS) entry which is preliminary data.</text>
</comment>
<proteinExistence type="predicted"/>